<proteinExistence type="predicted"/>
<dbReference type="EMBL" id="LHQS01000001">
    <property type="protein sequence ID" value="RXE56751.1"/>
    <property type="molecule type" value="Genomic_DNA"/>
</dbReference>
<dbReference type="Proteomes" id="UP000290932">
    <property type="component" value="Unassembled WGS sequence"/>
</dbReference>
<evidence type="ECO:0008006" key="3">
    <source>
        <dbReference type="Google" id="ProtNLM"/>
    </source>
</evidence>
<protein>
    <recommendedName>
        <fullName evidence="3">STAS/SEC14 domain-containing protein</fullName>
    </recommendedName>
</protein>
<dbReference type="AlphaFoldDB" id="A0A498H1D6"/>
<dbReference type="Gene3D" id="3.40.50.10600">
    <property type="entry name" value="SpoIIaa-like domains"/>
    <property type="match status" value="1"/>
</dbReference>
<dbReference type="SUPFAM" id="SSF52091">
    <property type="entry name" value="SpoIIaa-like"/>
    <property type="match status" value="1"/>
</dbReference>
<name>A0A498H1D6_9EURY</name>
<dbReference type="InterPro" id="IPR036513">
    <property type="entry name" value="STAS_dom_sf"/>
</dbReference>
<accession>A0A498H1D6</accession>
<sequence length="153" mass="16706">MDPGIHTFMNSWQEFGCMIELLHASVGNIIGFRIGGTLTGHDLTGILITDLERVFIEYGVIRLLLEIRDFEGEDPEIALQKAIPDELPGSIERLAVVVPEEEHGTWTETALQSALASAGATVRFFPPGRREEAWDWVAAGGKHTAKVPSISGP</sequence>
<keyword evidence="2" id="KW-1185">Reference proteome</keyword>
<dbReference type="InterPro" id="IPR021866">
    <property type="entry name" value="SpoIIAA-like"/>
</dbReference>
<reference evidence="1 2" key="1">
    <citation type="journal article" date="2015" name="Int. J. Syst. Evol. Microbiol.">
        <title>Methanoculleus taiwanensis sp. nov., a methanogen isolated from deep marine sediment at the deformation front area near Taiwan.</title>
        <authorList>
            <person name="Weng C.Y."/>
            <person name="Chen S.C."/>
            <person name="Lai M.C."/>
            <person name="Wu S.Y."/>
            <person name="Lin S."/>
            <person name="Yang T.F."/>
            <person name="Chen P.C."/>
        </authorList>
    </citation>
    <scope>NUCLEOTIDE SEQUENCE [LARGE SCALE GENOMIC DNA]</scope>
    <source>
        <strain evidence="1 2">CYW4</strain>
    </source>
</reference>
<comment type="caution">
    <text evidence="1">The sequence shown here is derived from an EMBL/GenBank/DDBJ whole genome shotgun (WGS) entry which is preliminary data.</text>
</comment>
<organism evidence="1 2">
    <name type="scientific">Methanoculleus taiwanensis</name>
    <dbReference type="NCBI Taxonomy" id="1550565"/>
    <lineage>
        <taxon>Archaea</taxon>
        <taxon>Methanobacteriati</taxon>
        <taxon>Methanobacteriota</taxon>
        <taxon>Stenosarchaea group</taxon>
        <taxon>Methanomicrobia</taxon>
        <taxon>Methanomicrobiales</taxon>
        <taxon>Methanomicrobiaceae</taxon>
        <taxon>Methanoculleus</taxon>
    </lineage>
</organism>
<evidence type="ECO:0000313" key="1">
    <source>
        <dbReference type="EMBL" id="RXE56751.1"/>
    </source>
</evidence>
<dbReference type="Pfam" id="PF11964">
    <property type="entry name" value="SpoIIAA-like"/>
    <property type="match status" value="1"/>
</dbReference>
<evidence type="ECO:0000313" key="2">
    <source>
        <dbReference type="Proteomes" id="UP000290932"/>
    </source>
</evidence>
<gene>
    <name evidence="1" type="ORF">ABH15_00820</name>
</gene>
<dbReference type="InterPro" id="IPR038396">
    <property type="entry name" value="SpoIIAA-like_sf"/>
</dbReference>